<evidence type="ECO:0000313" key="4">
    <source>
        <dbReference type="EMBL" id="THU53178.1"/>
    </source>
</evidence>
<accession>A0A4S8IWE2</accession>
<dbReference type="GO" id="GO:0009507">
    <property type="term" value="C:chloroplast"/>
    <property type="evidence" value="ECO:0007669"/>
    <property type="project" value="UniProtKB-ARBA"/>
</dbReference>
<dbReference type="PANTHER" id="PTHR43601:SF31">
    <property type="entry name" value="THIOREDOXIN-LIKE 1-3, CHLOROPLASTIC"/>
    <property type="match status" value="1"/>
</dbReference>
<name>A0A4S8IWE2_MUSBA</name>
<gene>
    <name evidence="4" type="ORF">C4D60_Mb10t11650</name>
</gene>
<dbReference type="Pfam" id="PF00085">
    <property type="entry name" value="Thioredoxin"/>
    <property type="match status" value="1"/>
</dbReference>
<organism evidence="4 5">
    <name type="scientific">Musa balbisiana</name>
    <name type="common">Banana</name>
    <dbReference type="NCBI Taxonomy" id="52838"/>
    <lineage>
        <taxon>Eukaryota</taxon>
        <taxon>Viridiplantae</taxon>
        <taxon>Streptophyta</taxon>
        <taxon>Embryophyta</taxon>
        <taxon>Tracheophyta</taxon>
        <taxon>Spermatophyta</taxon>
        <taxon>Magnoliopsida</taxon>
        <taxon>Liliopsida</taxon>
        <taxon>Zingiberales</taxon>
        <taxon>Musaceae</taxon>
        <taxon>Musa</taxon>
    </lineage>
</organism>
<comment type="caution">
    <text evidence="4">The sequence shown here is derived from an EMBL/GenBank/DDBJ whole genome shotgun (WGS) entry which is preliminary data.</text>
</comment>
<evidence type="ECO:0000259" key="3">
    <source>
        <dbReference type="PROSITE" id="PS51352"/>
    </source>
</evidence>
<dbReference type="SUPFAM" id="SSF52833">
    <property type="entry name" value="Thioredoxin-like"/>
    <property type="match status" value="1"/>
</dbReference>
<protein>
    <recommendedName>
        <fullName evidence="3">Thioredoxin domain-containing protein</fullName>
    </recommendedName>
</protein>
<dbReference type="Gene3D" id="3.40.30.10">
    <property type="entry name" value="Glutaredoxin"/>
    <property type="match status" value="1"/>
</dbReference>
<keyword evidence="5" id="KW-1185">Reference proteome</keyword>
<dbReference type="Proteomes" id="UP000317650">
    <property type="component" value="Chromosome 10"/>
</dbReference>
<evidence type="ECO:0000313" key="5">
    <source>
        <dbReference type="Proteomes" id="UP000317650"/>
    </source>
</evidence>
<evidence type="ECO:0000256" key="2">
    <source>
        <dbReference type="ARBA" id="ARBA00023284"/>
    </source>
</evidence>
<comment type="similarity">
    <text evidence="1">Belongs to the thioredoxin family.</text>
</comment>
<dbReference type="PANTHER" id="PTHR43601">
    <property type="entry name" value="THIOREDOXIN, MITOCHONDRIAL"/>
    <property type="match status" value="1"/>
</dbReference>
<dbReference type="InterPro" id="IPR013766">
    <property type="entry name" value="Thioredoxin_domain"/>
</dbReference>
<feature type="domain" description="Thioredoxin" evidence="3">
    <location>
        <begin position="53"/>
        <end position="201"/>
    </location>
</feature>
<dbReference type="PROSITE" id="PS51352">
    <property type="entry name" value="THIOREDOXIN_2"/>
    <property type="match status" value="1"/>
</dbReference>
<dbReference type="EMBL" id="PYDT01000008">
    <property type="protein sequence ID" value="THU53178.1"/>
    <property type="molecule type" value="Genomic_DNA"/>
</dbReference>
<dbReference type="CDD" id="cd02947">
    <property type="entry name" value="TRX_family"/>
    <property type="match status" value="1"/>
</dbReference>
<dbReference type="GO" id="GO:0045454">
    <property type="term" value="P:cell redox homeostasis"/>
    <property type="evidence" value="ECO:0007669"/>
    <property type="project" value="TreeGrafter"/>
</dbReference>
<keyword evidence="2" id="KW-0676">Redox-active center</keyword>
<sequence length="269" mass="29826">MAVPLRSDLSFRCVHETWVGEEGDGCSRFGCLVLEERHQGKAISAERTERFTRMEAPKQPNFPNSCDYFPSGQNNSMCAARAFRWWEKNTTSNMTEIESTNQLVHSLLHAEDKLVIVDFYSPGCGGCKSLHPKICQQAEMNPSVMLLRVNYEEHKAMCRSLHIHVLPFFRFYRGAQGQVCAFSCTNATISKFNKALAKHGMDRCSLGPAKGLEEGELLSLASNPDAHFGYPWRSLSQDLALSIPDESSVGEVEAAATTAALALRGSQIC</sequence>
<proteinExistence type="inferred from homology"/>
<reference evidence="4 5" key="1">
    <citation type="journal article" date="2019" name="Nat. Plants">
        <title>Genome sequencing of Musa balbisiana reveals subgenome evolution and function divergence in polyploid bananas.</title>
        <authorList>
            <person name="Yao X."/>
        </authorList>
    </citation>
    <scope>NUCLEOTIDE SEQUENCE [LARGE SCALE GENOMIC DNA]</scope>
    <source>
        <strain evidence="5">cv. DH-PKW</strain>
        <tissue evidence="4">Leaves</tissue>
    </source>
</reference>
<evidence type="ECO:0000256" key="1">
    <source>
        <dbReference type="ARBA" id="ARBA00008987"/>
    </source>
</evidence>
<dbReference type="InterPro" id="IPR036249">
    <property type="entry name" value="Thioredoxin-like_sf"/>
</dbReference>
<dbReference type="AlphaFoldDB" id="A0A4S8IWE2"/>
<dbReference type="STRING" id="52838.A0A4S8IWE2"/>